<dbReference type="GO" id="GO:0004016">
    <property type="term" value="F:adenylate cyclase activity"/>
    <property type="evidence" value="ECO:0007669"/>
    <property type="project" value="TreeGrafter"/>
</dbReference>
<dbReference type="PROSITE" id="PS50125">
    <property type="entry name" value="GUANYLATE_CYCLASE_2"/>
    <property type="match status" value="1"/>
</dbReference>
<comment type="catalytic activity">
    <reaction evidence="1">
        <text>GTP = 3',5'-cyclic GMP + diphosphate</text>
        <dbReference type="Rhea" id="RHEA:13665"/>
        <dbReference type="ChEBI" id="CHEBI:33019"/>
        <dbReference type="ChEBI" id="CHEBI:37565"/>
        <dbReference type="ChEBI" id="CHEBI:57746"/>
        <dbReference type="EC" id="4.6.1.2"/>
    </reaction>
</comment>
<evidence type="ECO:0000256" key="10">
    <source>
        <dbReference type="ARBA" id="ARBA00023136"/>
    </source>
</evidence>
<evidence type="ECO:0000256" key="11">
    <source>
        <dbReference type="ARBA" id="ARBA00023180"/>
    </source>
</evidence>
<dbReference type="Gene3D" id="3.40.50.2300">
    <property type="match status" value="1"/>
</dbReference>
<dbReference type="GO" id="GO:0007168">
    <property type="term" value="P:receptor guanylyl cyclase signaling pathway"/>
    <property type="evidence" value="ECO:0007669"/>
    <property type="project" value="TreeGrafter"/>
</dbReference>
<name>A0A914KN55_MELIC</name>
<dbReference type="InterPro" id="IPR029787">
    <property type="entry name" value="Nucleotide_cyclase"/>
</dbReference>
<dbReference type="InterPro" id="IPR001054">
    <property type="entry name" value="A/G_cyclase"/>
</dbReference>
<reference evidence="19" key="1">
    <citation type="submission" date="2022-11" db="UniProtKB">
        <authorList>
            <consortium name="WormBaseParasite"/>
        </authorList>
    </citation>
    <scope>IDENTIFICATION</scope>
</reference>
<evidence type="ECO:0000256" key="2">
    <source>
        <dbReference type="ARBA" id="ARBA00004167"/>
    </source>
</evidence>
<keyword evidence="8" id="KW-0547">Nucleotide-binding</keyword>
<dbReference type="GO" id="GO:0004672">
    <property type="term" value="F:protein kinase activity"/>
    <property type="evidence" value="ECO:0007669"/>
    <property type="project" value="InterPro"/>
</dbReference>
<protein>
    <recommendedName>
        <fullName evidence="4">guanylate cyclase</fullName>
        <ecNumber evidence="4">4.6.1.2</ecNumber>
    </recommendedName>
</protein>
<evidence type="ECO:0000256" key="6">
    <source>
        <dbReference type="ARBA" id="ARBA00022692"/>
    </source>
</evidence>
<dbReference type="Pfam" id="PF00211">
    <property type="entry name" value="Guanylate_cyc"/>
    <property type="match status" value="1"/>
</dbReference>
<dbReference type="GO" id="GO:0004383">
    <property type="term" value="F:guanylate cyclase activity"/>
    <property type="evidence" value="ECO:0007669"/>
    <property type="project" value="UniProtKB-EC"/>
</dbReference>
<keyword evidence="13" id="KW-0141">cGMP biosynthesis</keyword>
<proteinExistence type="predicted"/>
<comment type="subcellular location">
    <subcellularLocation>
        <location evidence="3">Cell membrane</location>
    </subcellularLocation>
    <subcellularLocation>
        <location evidence="2">Membrane</location>
        <topology evidence="2">Single-pass membrane protein</topology>
    </subcellularLocation>
</comment>
<dbReference type="Gene3D" id="3.30.70.1230">
    <property type="entry name" value="Nucleotide cyclase"/>
    <property type="match status" value="1"/>
</dbReference>
<keyword evidence="6" id="KW-0812">Transmembrane</keyword>
<dbReference type="Pfam" id="PF07714">
    <property type="entry name" value="PK_Tyr_Ser-Thr"/>
    <property type="match status" value="1"/>
</dbReference>
<keyword evidence="10" id="KW-0472">Membrane</keyword>
<dbReference type="GO" id="GO:0005886">
    <property type="term" value="C:plasma membrane"/>
    <property type="evidence" value="ECO:0007669"/>
    <property type="project" value="UniProtKB-SubCell"/>
</dbReference>
<dbReference type="Proteomes" id="UP000887563">
    <property type="component" value="Unplaced"/>
</dbReference>
<dbReference type="InterPro" id="IPR001245">
    <property type="entry name" value="Ser-Thr/Tyr_kinase_cat_dom"/>
</dbReference>
<keyword evidence="14" id="KW-0175">Coiled coil</keyword>
<keyword evidence="11" id="KW-0325">Glycoprotein</keyword>
<feature type="domain" description="Guanylate cyclase" evidence="17">
    <location>
        <begin position="879"/>
        <end position="1009"/>
    </location>
</feature>
<evidence type="ECO:0000256" key="14">
    <source>
        <dbReference type="SAM" id="Coils"/>
    </source>
</evidence>
<dbReference type="Gene3D" id="1.10.510.10">
    <property type="entry name" value="Transferase(Phosphotransferase) domain 1"/>
    <property type="match status" value="1"/>
</dbReference>
<evidence type="ECO:0000256" key="5">
    <source>
        <dbReference type="ARBA" id="ARBA00022475"/>
    </source>
</evidence>
<dbReference type="GO" id="GO:0035556">
    <property type="term" value="P:intracellular signal transduction"/>
    <property type="evidence" value="ECO:0007669"/>
    <property type="project" value="InterPro"/>
</dbReference>
<dbReference type="EC" id="4.6.1.2" evidence="4"/>
<dbReference type="InterPro" id="IPR028082">
    <property type="entry name" value="Peripla_BP_I"/>
</dbReference>
<feature type="coiled-coil region" evidence="14">
    <location>
        <begin position="816"/>
        <end position="854"/>
    </location>
</feature>
<dbReference type="GO" id="GO:0005524">
    <property type="term" value="F:ATP binding"/>
    <property type="evidence" value="ECO:0007669"/>
    <property type="project" value="InterPro"/>
</dbReference>
<accession>A0A914KN55</accession>
<evidence type="ECO:0000256" key="8">
    <source>
        <dbReference type="ARBA" id="ARBA00022741"/>
    </source>
</evidence>
<keyword evidence="5" id="KW-1003">Cell membrane</keyword>
<dbReference type="InterPro" id="IPR000719">
    <property type="entry name" value="Prot_kinase_dom"/>
</dbReference>
<dbReference type="InterPro" id="IPR050401">
    <property type="entry name" value="Cyclic_nucleotide_synthase"/>
</dbReference>
<keyword evidence="18" id="KW-1185">Reference proteome</keyword>
<evidence type="ECO:0000256" key="1">
    <source>
        <dbReference type="ARBA" id="ARBA00001436"/>
    </source>
</evidence>
<evidence type="ECO:0000256" key="15">
    <source>
        <dbReference type="SAM" id="SignalP"/>
    </source>
</evidence>
<dbReference type="PANTHER" id="PTHR11920">
    <property type="entry name" value="GUANYLYL CYCLASE"/>
    <property type="match status" value="1"/>
</dbReference>
<dbReference type="InterPro" id="IPR011009">
    <property type="entry name" value="Kinase-like_dom_sf"/>
</dbReference>
<evidence type="ECO:0000256" key="13">
    <source>
        <dbReference type="ARBA" id="ARBA00023293"/>
    </source>
</evidence>
<dbReference type="SUPFAM" id="SSF53822">
    <property type="entry name" value="Periplasmic binding protein-like I"/>
    <property type="match status" value="1"/>
</dbReference>
<evidence type="ECO:0000256" key="3">
    <source>
        <dbReference type="ARBA" id="ARBA00004236"/>
    </source>
</evidence>
<evidence type="ECO:0000259" key="17">
    <source>
        <dbReference type="PROSITE" id="PS50125"/>
    </source>
</evidence>
<dbReference type="PANTHER" id="PTHR11920:SF355">
    <property type="entry name" value="RECEPTOR-TYPE GUANYLATE CYCLASE GCY-10-RELATED"/>
    <property type="match status" value="1"/>
</dbReference>
<dbReference type="SMART" id="SM00044">
    <property type="entry name" value="CYCc"/>
    <property type="match status" value="1"/>
</dbReference>
<keyword evidence="7 15" id="KW-0732">Signal</keyword>
<evidence type="ECO:0000256" key="4">
    <source>
        <dbReference type="ARBA" id="ARBA00012202"/>
    </source>
</evidence>
<keyword evidence="12" id="KW-0456">Lyase</keyword>
<evidence type="ECO:0000256" key="7">
    <source>
        <dbReference type="ARBA" id="ARBA00022729"/>
    </source>
</evidence>
<dbReference type="GO" id="GO:0001653">
    <property type="term" value="F:peptide receptor activity"/>
    <property type="evidence" value="ECO:0007669"/>
    <property type="project" value="TreeGrafter"/>
</dbReference>
<dbReference type="GO" id="GO:0007606">
    <property type="term" value="P:sensory perception of chemical stimulus"/>
    <property type="evidence" value="ECO:0007669"/>
    <property type="project" value="UniProtKB-ARBA"/>
</dbReference>
<dbReference type="SUPFAM" id="SSF56112">
    <property type="entry name" value="Protein kinase-like (PK-like)"/>
    <property type="match status" value="1"/>
</dbReference>
<feature type="domain" description="Protein kinase" evidence="16">
    <location>
        <begin position="511"/>
        <end position="808"/>
    </location>
</feature>
<evidence type="ECO:0000256" key="9">
    <source>
        <dbReference type="ARBA" id="ARBA00022989"/>
    </source>
</evidence>
<dbReference type="WBParaSite" id="Minc3s00056g02910">
    <property type="protein sequence ID" value="Minc3s00056g02910"/>
    <property type="gene ID" value="Minc3s00056g02910"/>
</dbReference>
<dbReference type="SUPFAM" id="SSF55073">
    <property type="entry name" value="Nucleotide cyclase"/>
    <property type="match status" value="1"/>
</dbReference>
<evidence type="ECO:0000259" key="16">
    <source>
        <dbReference type="PROSITE" id="PS50011"/>
    </source>
</evidence>
<evidence type="ECO:0000313" key="18">
    <source>
        <dbReference type="Proteomes" id="UP000887563"/>
    </source>
</evidence>
<dbReference type="AlphaFoldDB" id="A0A914KN55"/>
<feature type="chain" id="PRO_5036839065" description="guanylate cyclase" evidence="15">
    <location>
        <begin position="30"/>
        <end position="1128"/>
    </location>
</feature>
<keyword evidence="9" id="KW-1133">Transmembrane helix</keyword>
<sequence length="1128" mass="126486">MPIFPFQFFIFITFVVNLTNLINLGLIESDSDLVKVCQTALNEARGAGKCSNEEIQLSEVIKFLRWKGGGRPRLHEVRIVNVSSGCGTLSTFTFLSQNQNLSASFGTSNAASLYFQNSIQAIISSRCAEESKEIGRLGYFWKLPVINRVGSYLELFRRELFPVVTHFTSFSVVAIGETVAKLMQRMNQTQLMLVGPKAVDIEKPPLWPSISTILKASGLSVQTVEVDESNGQSVDNAHNTLRSPVKMIAVDTSFSLLDSILDDIGVIDLGGSNAYMVLLICAYPLEDCIKDQTLKNSIASGGFAVITPYSSEWAQIRQNVYPKVMTGQQSTESFLATLAIYNACYGFCLGSSLTSTGSFASDPNNPAFVANLRGTSFQGIKKFLLPKRNFQFKGSFGQVNLTSWPAPLQNLAVYTLPSSGGQYSLIYTAISILSSSCGTFECFDIQLQTSPNISEDILWQKQRSSNIPSCIYSGGCSSLAPYFSAGAAIVLVAAAAGIVYTIQRKKRLDVFRMHWRIGRQQFKVIENKQAKGKATGIGQEGAWSKRRQLHAYALIGTNKAEFIVLRQMKKIYWDKIELHFIFELKKLNHDNLTTFMGICYNDGDKFYVCHSLVERGTLEDYIHDLDFQLDNTFRSAFLRDILKGVKYLHKSSIGYHGMLNLQNVLIDSNWVLKLTNFGIGNLLNRAIRREQLQLIELIPLNTYLTVAPENLIDISYGREYPNGTTIGDIYSMGMVMYHILFRLAPYERTTLSPKEVIDQVRQHNLKPILENTLPEEKPLVDAMEQCWQKNLDLRPRLRQLAQVVSTVFQASQGNLIDQMRRMNEKHALNLEKLVTQRNAELAQAREQTERLLNEMLPPSIAAQLKEHKSVEPRSYDSATVLFCQLVDFSTVLSKFPPDQVIDFLNQVFSTFDTIIRNHDAYKVETTGETYMVASGVPNENENRHVFEISEVAMEFREVSYTYKSINFPDWKLQLRIGYHCGPIAAGVIGIKAPRYCLFGDTVNFASRMQSNAAPNQIQMSESTALLLMGVSKYKLTKRGIVKVKGKGEVNTYWLNEWRSNEGQNPVDGSGGGRLLQEPLIPPRTSQLRSPIPTRESSAMLGLELLNDAIITTTTQAEQRTKEQTSINE</sequence>
<feature type="signal peptide" evidence="15">
    <location>
        <begin position="1"/>
        <end position="29"/>
    </location>
</feature>
<dbReference type="PROSITE" id="PS50011">
    <property type="entry name" value="PROTEIN_KINASE_DOM"/>
    <property type="match status" value="1"/>
</dbReference>
<dbReference type="CDD" id="cd07302">
    <property type="entry name" value="CHD"/>
    <property type="match status" value="1"/>
</dbReference>
<evidence type="ECO:0000256" key="12">
    <source>
        <dbReference type="ARBA" id="ARBA00023239"/>
    </source>
</evidence>
<evidence type="ECO:0000313" key="19">
    <source>
        <dbReference type="WBParaSite" id="Minc3s00056g02910"/>
    </source>
</evidence>
<organism evidence="18 19">
    <name type="scientific">Meloidogyne incognita</name>
    <name type="common">Southern root-knot nematode worm</name>
    <name type="synonym">Oxyuris incognita</name>
    <dbReference type="NCBI Taxonomy" id="6306"/>
    <lineage>
        <taxon>Eukaryota</taxon>
        <taxon>Metazoa</taxon>
        <taxon>Ecdysozoa</taxon>
        <taxon>Nematoda</taxon>
        <taxon>Chromadorea</taxon>
        <taxon>Rhabditida</taxon>
        <taxon>Tylenchina</taxon>
        <taxon>Tylenchomorpha</taxon>
        <taxon>Tylenchoidea</taxon>
        <taxon>Meloidogynidae</taxon>
        <taxon>Meloidogyninae</taxon>
        <taxon>Meloidogyne</taxon>
        <taxon>Meloidogyne incognita group</taxon>
    </lineage>
</organism>
<dbReference type="FunFam" id="3.30.70.1230:FF:000050">
    <property type="entry name" value="Guanylate cyclase"/>
    <property type="match status" value="1"/>
</dbReference>